<feature type="compositionally biased region" description="Acidic residues" evidence="1">
    <location>
        <begin position="1"/>
        <end position="16"/>
    </location>
</feature>
<gene>
    <name evidence="2" type="ORF">GIL414_LOCUS31934</name>
</gene>
<feature type="region of interest" description="Disordered" evidence="1">
    <location>
        <begin position="1"/>
        <end position="34"/>
    </location>
</feature>
<feature type="non-terminal residue" evidence="2">
    <location>
        <position position="70"/>
    </location>
</feature>
<name>A0A8S2WII6_9BILA</name>
<accession>A0A8S2WII6</accession>
<proteinExistence type="predicted"/>
<protein>
    <submittedName>
        <fullName evidence="2">Uncharacterized protein</fullName>
    </submittedName>
</protein>
<comment type="caution">
    <text evidence="2">The sequence shown here is derived from an EMBL/GenBank/DDBJ whole genome shotgun (WGS) entry which is preliminary data.</text>
</comment>
<feature type="non-terminal residue" evidence="2">
    <location>
        <position position="1"/>
    </location>
</feature>
<feature type="compositionally biased region" description="Acidic residues" evidence="1">
    <location>
        <begin position="25"/>
        <end position="34"/>
    </location>
</feature>
<reference evidence="2" key="1">
    <citation type="submission" date="2021-02" db="EMBL/GenBank/DDBJ databases">
        <authorList>
            <person name="Nowell W R."/>
        </authorList>
    </citation>
    <scope>NUCLEOTIDE SEQUENCE</scope>
</reference>
<organism evidence="2 3">
    <name type="scientific">Rotaria magnacalcarata</name>
    <dbReference type="NCBI Taxonomy" id="392030"/>
    <lineage>
        <taxon>Eukaryota</taxon>
        <taxon>Metazoa</taxon>
        <taxon>Spiralia</taxon>
        <taxon>Gnathifera</taxon>
        <taxon>Rotifera</taxon>
        <taxon>Eurotatoria</taxon>
        <taxon>Bdelloidea</taxon>
        <taxon>Philodinida</taxon>
        <taxon>Philodinidae</taxon>
        <taxon>Rotaria</taxon>
    </lineage>
</organism>
<evidence type="ECO:0000313" key="3">
    <source>
        <dbReference type="Proteomes" id="UP000681720"/>
    </source>
</evidence>
<dbReference type="Proteomes" id="UP000681720">
    <property type="component" value="Unassembled WGS sequence"/>
</dbReference>
<evidence type="ECO:0000256" key="1">
    <source>
        <dbReference type="SAM" id="MobiDB-lite"/>
    </source>
</evidence>
<dbReference type="AlphaFoldDB" id="A0A8S2WII6"/>
<evidence type="ECO:0000313" key="2">
    <source>
        <dbReference type="EMBL" id="CAF4440353.1"/>
    </source>
</evidence>
<sequence>ITDEEEDDDNDDDEIPESSNGHADNDDDDEQLDDIVERERAKLERKQKRIDENLLKNPTKDDMVVFKRIN</sequence>
<dbReference type="EMBL" id="CAJOBJ010066286">
    <property type="protein sequence ID" value="CAF4440353.1"/>
    <property type="molecule type" value="Genomic_DNA"/>
</dbReference>